<reference evidence="1 2" key="1">
    <citation type="submission" date="2017-04" db="EMBL/GenBank/DDBJ databases">
        <title>Unexpected and diverse lifestyles within the genus Limnohabitans.</title>
        <authorList>
            <person name="Kasalicky V."/>
            <person name="Mehrshad M."/>
            <person name="Andrei S.-A."/>
            <person name="Salcher M."/>
            <person name="Kratochvilova H."/>
            <person name="Simek K."/>
            <person name="Ghai R."/>
        </authorList>
    </citation>
    <scope>NUCLEOTIDE SEQUENCE [LARGE SCALE GENOMIC DNA]</scope>
    <source>
        <strain evidence="1 2">II-B4</strain>
    </source>
</reference>
<evidence type="ECO:0000313" key="2">
    <source>
        <dbReference type="Proteomes" id="UP000250790"/>
    </source>
</evidence>
<sequence>MTQEHRMLEKAYADHIGDHYRRASEELLHAYQRNKEAARHHEAGAFKAALHHAKLSKHHSFNAHDHLKEVLSISEKMDDLALPLPGQSASTVGPLVQ</sequence>
<keyword evidence="2" id="KW-1185">Reference proteome</keyword>
<accession>A0A315EBF2</accession>
<dbReference type="Proteomes" id="UP000250790">
    <property type="component" value="Unassembled WGS sequence"/>
</dbReference>
<dbReference type="RefSeq" id="WP_108311963.1">
    <property type="nucleotide sequence ID" value="NZ_NESN01000002.1"/>
</dbReference>
<organism evidence="1 2">
    <name type="scientific">Limnohabitans parvus II-B4</name>
    <dbReference type="NCBI Taxonomy" id="1293052"/>
    <lineage>
        <taxon>Bacteria</taxon>
        <taxon>Pseudomonadati</taxon>
        <taxon>Pseudomonadota</taxon>
        <taxon>Betaproteobacteria</taxon>
        <taxon>Burkholderiales</taxon>
        <taxon>Comamonadaceae</taxon>
        <taxon>Limnohabitans</taxon>
    </lineage>
</organism>
<dbReference type="EMBL" id="NESN01000002">
    <property type="protein sequence ID" value="PUE53955.1"/>
    <property type="molecule type" value="Genomic_DNA"/>
</dbReference>
<dbReference type="AlphaFoldDB" id="A0A315EBF2"/>
<proteinExistence type="predicted"/>
<gene>
    <name evidence="1" type="ORF">B9Z37_05065</name>
</gene>
<protein>
    <submittedName>
        <fullName evidence="1">Uncharacterized protein</fullName>
    </submittedName>
</protein>
<dbReference type="OrthoDB" id="8911391at2"/>
<evidence type="ECO:0000313" key="1">
    <source>
        <dbReference type="EMBL" id="PUE53955.1"/>
    </source>
</evidence>
<name>A0A315EBF2_9BURK</name>
<comment type="caution">
    <text evidence="1">The sequence shown here is derived from an EMBL/GenBank/DDBJ whole genome shotgun (WGS) entry which is preliminary data.</text>
</comment>